<organism evidence="1 2">
    <name type="scientific">Catenovulum sediminis</name>
    <dbReference type="NCBI Taxonomy" id="1740262"/>
    <lineage>
        <taxon>Bacteria</taxon>
        <taxon>Pseudomonadati</taxon>
        <taxon>Pseudomonadota</taxon>
        <taxon>Gammaproteobacteria</taxon>
        <taxon>Alteromonadales</taxon>
        <taxon>Alteromonadaceae</taxon>
        <taxon>Catenovulum</taxon>
    </lineage>
</organism>
<sequence length="202" mass="21962">MSDSLNLKRRSLLQGLGAVLGTAAACNLLGGNAIAIANAYTPKPNSHKLAGEVFSQPQMQMLRDICAHVIPKTDTPGAVDVDCHGFVDHQLKHVHEQSAQSSATAILDKINQVCRTRFSKGFIELNDAQQLDILQQVEALQGSFSKQDETGFKLVKSLIVFGYYTSQSGAMQELRYLPVPGGFRGSVPYKDVGTAWSSKAYY</sequence>
<reference evidence="1 2" key="1">
    <citation type="submission" date="2024-06" db="EMBL/GenBank/DDBJ databases">
        <authorList>
            <person name="Chen R.Y."/>
        </authorList>
    </citation>
    <scope>NUCLEOTIDE SEQUENCE [LARGE SCALE GENOMIC DNA]</scope>
    <source>
        <strain evidence="1 2">D2</strain>
    </source>
</reference>
<name>A0ABV1RJH5_9ALTE</name>
<proteinExistence type="predicted"/>
<keyword evidence="1" id="KW-0560">Oxidoreductase</keyword>
<evidence type="ECO:0000313" key="2">
    <source>
        <dbReference type="Proteomes" id="UP001467690"/>
    </source>
</evidence>
<dbReference type="GO" id="GO:0016491">
    <property type="term" value="F:oxidoreductase activity"/>
    <property type="evidence" value="ECO:0007669"/>
    <property type="project" value="UniProtKB-KW"/>
</dbReference>
<dbReference type="EC" id="1.-.-.-" evidence="1"/>
<dbReference type="InterPro" id="IPR027056">
    <property type="entry name" value="Gluconate_2DH_su3"/>
</dbReference>
<dbReference type="EMBL" id="JBELOE010000236">
    <property type="protein sequence ID" value="MER2492875.1"/>
    <property type="molecule type" value="Genomic_DNA"/>
</dbReference>
<dbReference type="RefSeq" id="WP_350402350.1">
    <property type="nucleotide sequence ID" value="NZ_JBELOE010000236.1"/>
</dbReference>
<evidence type="ECO:0000313" key="1">
    <source>
        <dbReference type="EMBL" id="MER2492875.1"/>
    </source>
</evidence>
<accession>A0ABV1RJH5</accession>
<protein>
    <submittedName>
        <fullName evidence="1">Gluconate 2-dehydrogenase subunit 3 family protein</fullName>
        <ecNumber evidence="1">1.-.-.-</ecNumber>
    </submittedName>
</protein>
<dbReference type="InterPro" id="IPR006311">
    <property type="entry name" value="TAT_signal"/>
</dbReference>
<comment type="caution">
    <text evidence="1">The sequence shown here is derived from an EMBL/GenBank/DDBJ whole genome shotgun (WGS) entry which is preliminary data.</text>
</comment>
<dbReference type="Proteomes" id="UP001467690">
    <property type="component" value="Unassembled WGS sequence"/>
</dbReference>
<dbReference type="PROSITE" id="PS51318">
    <property type="entry name" value="TAT"/>
    <property type="match status" value="1"/>
</dbReference>
<keyword evidence="2" id="KW-1185">Reference proteome</keyword>
<gene>
    <name evidence="1" type="ORF">ABS311_13395</name>
</gene>
<dbReference type="Pfam" id="PF13618">
    <property type="entry name" value="Gluconate_2-dh3"/>
    <property type="match status" value="1"/>
</dbReference>